<organism evidence="2 3">
    <name type="scientific">Mycobacterium pinniadriaticum</name>
    <dbReference type="NCBI Taxonomy" id="2994102"/>
    <lineage>
        <taxon>Bacteria</taxon>
        <taxon>Bacillati</taxon>
        <taxon>Actinomycetota</taxon>
        <taxon>Actinomycetes</taxon>
        <taxon>Mycobacteriales</taxon>
        <taxon>Mycobacteriaceae</taxon>
        <taxon>Mycobacterium</taxon>
    </lineage>
</organism>
<protein>
    <submittedName>
        <fullName evidence="2">Uncharacterized protein</fullName>
    </submittedName>
</protein>
<gene>
    <name evidence="2" type="ORF">ORI27_14160</name>
</gene>
<evidence type="ECO:0000256" key="1">
    <source>
        <dbReference type="SAM" id="Phobius"/>
    </source>
</evidence>
<dbReference type="Proteomes" id="UP001300745">
    <property type="component" value="Unassembled WGS sequence"/>
</dbReference>
<proteinExistence type="predicted"/>
<evidence type="ECO:0000313" key="3">
    <source>
        <dbReference type="Proteomes" id="UP001300745"/>
    </source>
</evidence>
<keyword evidence="1" id="KW-0812">Transmembrane</keyword>
<keyword evidence="1" id="KW-1133">Transmembrane helix</keyword>
<sequence length="124" mass="14583">MTATLLVLSFLAGPLGREFMPDLPNDVAHDWYGLATWAMICIAFMFVAAGYFRLKRGVDETNKQMKNGHKSVFRRDFDWLMWTVWHMRLGLEHESRQRYEADQRIEGELSAMKQQITPTNTRRE</sequence>
<feature type="transmembrane region" description="Helical" evidence="1">
    <location>
        <begin position="32"/>
        <end position="54"/>
    </location>
</feature>
<comment type="caution">
    <text evidence="2">The sequence shown here is derived from an EMBL/GenBank/DDBJ whole genome shotgun (WGS) entry which is preliminary data.</text>
</comment>
<dbReference type="EMBL" id="JAPJDO010000010">
    <property type="protein sequence ID" value="MCX2937850.1"/>
    <property type="molecule type" value="Genomic_DNA"/>
</dbReference>
<keyword evidence="3" id="KW-1185">Reference proteome</keyword>
<accession>A0ABT3SEC5</accession>
<evidence type="ECO:0000313" key="2">
    <source>
        <dbReference type="EMBL" id="MCX2937850.1"/>
    </source>
</evidence>
<reference evidence="2 3" key="1">
    <citation type="submission" date="2022-11" db="EMBL/GenBank/DDBJ databases">
        <title>Mycobacterium sp. nov.</title>
        <authorList>
            <person name="Papic B."/>
            <person name="Spicic S."/>
            <person name="Duvnjak S."/>
        </authorList>
    </citation>
    <scope>NUCLEOTIDE SEQUENCE [LARGE SCALE GENOMIC DNA]</scope>
    <source>
        <strain evidence="2 3">CVI_P4</strain>
    </source>
</reference>
<name>A0ABT3SEC5_9MYCO</name>
<dbReference type="RefSeq" id="WP_265997511.1">
    <property type="nucleotide sequence ID" value="NZ_JAPJDN010000010.1"/>
</dbReference>
<keyword evidence="1" id="KW-0472">Membrane</keyword>